<dbReference type="PROSITE" id="PS50125">
    <property type="entry name" value="GUANYLATE_CYCLASE_2"/>
    <property type="match status" value="1"/>
</dbReference>
<dbReference type="CDD" id="cd07302">
    <property type="entry name" value="CHD"/>
    <property type="match status" value="1"/>
</dbReference>
<organism evidence="2 3">
    <name type="scientific">Microvirga terrae</name>
    <dbReference type="NCBI Taxonomy" id="2740529"/>
    <lineage>
        <taxon>Bacteria</taxon>
        <taxon>Pseudomonadati</taxon>
        <taxon>Pseudomonadota</taxon>
        <taxon>Alphaproteobacteria</taxon>
        <taxon>Hyphomicrobiales</taxon>
        <taxon>Methylobacteriaceae</taxon>
        <taxon>Microvirga</taxon>
    </lineage>
</organism>
<dbReference type="Pfam" id="PF00211">
    <property type="entry name" value="Guanylate_cyc"/>
    <property type="match status" value="1"/>
</dbReference>
<dbReference type="RefSeq" id="WP_173949661.1">
    <property type="nucleotide sequence ID" value="NZ_CP102847.1"/>
</dbReference>
<keyword evidence="3" id="KW-1185">Reference proteome</keyword>
<sequence length="386" mass="42400">MADIVGYSRLVERDENGTLAAIKTLRREIIHPLLIEHHGRIVKLMGDGAIAEFGSVVDAATFTIRMQQQVTAAQTQVSPDRRIVFRIGINLGDVVVEDGDLLGDGVNVAARLEQLCDPGGVLISGTAYDHLHGKLELPLEFTGEQHVKNISRPVRIYRIRLDGRLARWRPKLTWPRQWHVPTAALAALAGLAGGAFLWGPPEELQVAAALVERAARSLSDDPSIADNLIADLLMPSSAFAIAGNLRWDDKGKPSKVQKVAAEPGVRYVLKGSVRRMGDHLRINAKLNVATSGRQRWVDREDVPFGAMFAFQDEGIGQIVAALAMEFAGDHQARIADAETELPIARNDPRISQVKRCMMPRTLTQGIGLLNLPTADIDARLMEIRRR</sequence>
<protein>
    <submittedName>
        <fullName evidence="2">Adenylate/guanylate cyclase domain-containing protein</fullName>
    </submittedName>
</protein>
<dbReference type="Gene3D" id="3.30.70.1230">
    <property type="entry name" value="Nucleotide cyclase"/>
    <property type="match status" value="1"/>
</dbReference>
<dbReference type="SUPFAM" id="SSF55073">
    <property type="entry name" value="Nucleotide cyclase"/>
    <property type="match status" value="1"/>
</dbReference>
<dbReference type="InterPro" id="IPR050697">
    <property type="entry name" value="Adenylyl/Guanylyl_Cyclase_3/4"/>
</dbReference>
<name>A0ABY5RZR3_9HYPH</name>
<geneLocation type="plasmid" evidence="2 3">
    <name>pR24_2</name>
</geneLocation>
<proteinExistence type="predicted"/>
<feature type="domain" description="Guanylate cyclase" evidence="1">
    <location>
        <begin position="1"/>
        <end position="113"/>
    </location>
</feature>
<dbReference type="InterPro" id="IPR001054">
    <property type="entry name" value="A/G_cyclase"/>
</dbReference>
<reference evidence="2" key="1">
    <citation type="submission" date="2022-08" db="EMBL/GenBank/DDBJ databases">
        <title>Microvirga terrae sp. nov., isolated from soil.</title>
        <authorList>
            <person name="Kim K.H."/>
            <person name="Seo Y.L."/>
            <person name="Kim J.M."/>
            <person name="Lee J.K."/>
            <person name="Han D.M."/>
            <person name="Jeon C.O."/>
        </authorList>
    </citation>
    <scope>NUCLEOTIDE SEQUENCE</scope>
    <source>
        <strain evidence="2">R24</strain>
        <plasmid evidence="2">pR24_2</plasmid>
    </source>
</reference>
<evidence type="ECO:0000313" key="2">
    <source>
        <dbReference type="EMBL" id="UVF22721.1"/>
    </source>
</evidence>
<dbReference type="PANTHER" id="PTHR43081">
    <property type="entry name" value="ADENYLATE CYCLASE, TERMINAL-DIFFERENTIATION SPECIFIC-RELATED"/>
    <property type="match status" value="1"/>
</dbReference>
<dbReference type="Proteomes" id="UP001017257">
    <property type="component" value="Plasmid pR24_2"/>
</dbReference>
<dbReference type="PANTHER" id="PTHR43081:SF19">
    <property type="entry name" value="PH-SENSITIVE ADENYLATE CYCLASE RV1264"/>
    <property type="match status" value="1"/>
</dbReference>
<dbReference type="EMBL" id="CP102847">
    <property type="protein sequence ID" value="UVF22721.1"/>
    <property type="molecule type" value="Genomic_DNA"/>
</dbReference>
<dbReference type="InterPro" id="IPR029787">
    <property type="entry name" value="Nucleotide_cyclase"/>
</dbReference>
<keyword evidence="2" id="KW-0614">Plasmid</keyword>
<evidence type="ECO:0000313" key="3">
    <source>
        <dbReference type="Proteomes" id="UP001017257"/>
    </source>
</evidence>
<evidence type="ECO:0000259" key="1">
    <source>
        <dbReference type="PROSITE" id="PS50125"/>
    </source>
</evidence>
<accession>A0ABY5RZR3</accession>
<gene>
    <name evidence="2" type="ORF">HPT29_027230</name>
</gene>